<dbReference type="GO" id="GO:0034702">
    <property type="term" value="C:monoatomic ion channel complex"/>
    <property type="evidence" value="ECO:0007669"/>
    <property type="project" value="UniProtKB-KW"/>
</dbReference>
<feature type="compositionally biased region" description="Polar residues" evidence="8">
    <location>
        <begin position="440"/>
        <end position="450"/>
    </location>
</feature>
<feature type="compositionally biased region" description="Polar residues" evidence="8">
    <location>
        <begin position="314"/>
        <end position="324"/>
    </location>
</feature>
<sequence>RDPPWPSSTSTGHLQLPHRLKNWSGERRSSHRDKRDRDPRGPEEEPRSHRHSKKEVKSLKSLPAGHKSGAQTEEVWFIVWEEFTWESFGEQLRKKKNRNSSTSLGAGVSEHSQSDAEGGTTTKKKKKKKKPSSGNLSSSEPKLTFKVGSDGNATEVSSQPSTPTPAERRRQSLSRMHSIGDLNGGVSSDVEDNSPGSKRSLIKPRKKEDKRDGMFDVRKMTSFSKSTLDREEGKSSIAAAIRSPSPPPVRKRGGSPLPQSGFGNFGGGGDDADDSSSDGGGGVNDALARAMGKFNNTSDLKDSFKQLAKRESNPDLTGPTTSSAGAAKPALKPSKYGSGNAPGNGGAKRASFQLPDDNLSVDDSDASPPPRPSRLPSNRRRSFDSGNTNGANLDRRQSFLQLYDSGVANNGGENSSFRPQAMQRTSFANDGADGPDDGNQRNNSVASRAFSSVSLKKREATARRIAMSVENQTYVPPKSRTSSIFSAMTHAMAGRLTDLTLWTYDASAFKVIAFFLVTYIVNISIWALVLDSIDLATGHYCIHENPEKVKHLRTRYEYVFELSWATFTTVGYGTISPQGDETGCYAVRFACAMVAFIGVLYAATTAAILYSKLMRLLAKAQVTFSSTLCVQYGKGNEGSTVRFGQLNFRASVAPAHLAKLSADDLLDDDLSEDGGQGGTDDGFPVIEFRMINDRANNEGSEIWDAQIRGIVQLRKEPKTDGKCPKDKATGGESTLDLEKKVYYPISLSPDTHPHFSRIWYARHTLNAESPLLKREVRDDIVANGGKWDKDYNCWEEVRRCLSEFITLRITLSGTSAVSATDVYGEHVYEFDDVCVGWRFANMVYEKKSPLRNWWGKAKKEKVDDEEDPDDGDRDSRTKIDAALLHDIVPQPGGDYEPMDETSTAQTRRKNFALRVMTFGAYNPEGNGGSMETDPSFPTDEDMSSSYSDG</sequence>
<reference evidence="11 12" key="1">
    <citation type="journal article" date="2012" name="Genome Biol.">
        <title>Genome and low-iron response of an oceanic diatom adapted to chronic iron limitation.</title>
        <authorList>
            <person name="Lommer M."/>
            <person name="Specht M."/>
            <person name="Roy A.S."/>
            <person name="Kraemer L."/>
            <person name="Andreson R."/>
            <person name="Gutowska M.A."/>
            <person name="Wolf J."/>
            <person name="Bergner S.V."/>
            <person name="Schilhabel M.B."/>
            <person name="Klostermeier U.C."/>
            <person name="Beiko R.G."/>
            <person name="Rosenstiel P."/>
            <person name="Hippler M."/>
            <person name="Laroche J."/>
        </authorList>
    </citation>
    <scope>NUCLEOTIDE SEQUENCE [LARGE SCALE GENOMIC DNA]</scope>
    <source>
        <strain evidence="11 12">CCMP1005</strain>
    </source>
</reference>
<dbReference type="GO" id="GO:0034765">
    <property type="term" value="P:regulation of monoatomic ion transmembrane transport"/>
    <property type="evidence" value="ECO:0007669"/>
    <property type="project" value="TreeGrafter"/>
</dbReference>
<feature type="compositionally biased region" description="Basic residues" evidence="8">
    <location>
        <begin position="122"/>
        <end position="131"/>
    </location>
</feature>
<feature type="compositionally biased region" description="Basic and acidic residues" evidence="8">
    <location>
        <begin position="302"/>
        <end position="313"/>
    </location>
</feature>
<evidence type="ECO:0000259" key="10">
    <source>
        <dbReference type="Pfam" id="PF07885"/>
    </source>
</evidence>
<feature type="region of interest" description="Disordered" evidence="8">
    <location>
        <begin position="858"/>
        <end position="908"/>
    </location>
</feature>
<feature type="compositionally biased region" description="Polar residues" evidence="8">
    <location>
        <begin position="132"/>
        <end position="141"/>
    </location>
</feature>
<evidence type="ECO:0000256" key="9">
    <source>
        <dbReference type="SAM" id="Phobius"/>
    </source>
</evidence>
<dbReference type="OrthoDB" id="47236at2759"/>
<keyword evidence="7 9" id="KW-0812">Transmembrane</keyword>
<evidence type="ECO:0000256" key="2">
    <source>
        <dbReference type="ARBA" id="ARBA00022538"/>
    </source>
</evidence>
<comment type="subcellular location">
    <subcellularLocation>
        <location evidence="7">Membrane</location>
        <topology evidence="7">Multi-pass membrane protein</topology>
    </subcellularLocation>
</comment>
<feature type="compositionally biased region" description="Polar residues" evidence="8">
    <location>
        <begin position="151"/>
        <end position="161"/>
    </location>
</feature>
<dbReference type="GO" id="GO:0005242">
    <property type="term" value="F:inward rectifier potassium channel activity"/>
    <property type="evidence" value="ECO:0007669"/>
    <property type="project" value="InterPro"/>
</dbReference>
<keyword evidence="1 7" id="KW-0813">Transport</keyword>
<dbReference type="eggNOG" id="ENOG502SMR4">
    <property type="taxonomic scope" value="Eukaryota"/>
</dbReference>
<dbReference type="SUPFAM" id="SSF81296">
    <property type="entry name" value="E set domains"/>
    <property type="match status" value="1"/>
</dbReference>
<comment type="caution">
    <text evidence="11">The sequence shown here is derived from an EMBL/GenBank/DDBJ whole genome shotgun (WGS) entry which is preliminary data.</text>
</comment>
<evidence type="ECO:0000256" key="8">
    <source>
        <dbReference type="SAM" id="MobiDB-lite"/>
    </source>
</evidence>
<dbReference type="GO" id="GO:0005886">
    <property type="term" value="C:plasma membrane"/>
    <property type="evidence" value="ECO:0007669"/>
    <property type="project" value="TreeGrafter"/>
</dbReference>
<dbReference type="AlphaFoldDB" id="K0RHQ3"/>
<dbReference type="InterPro" id="IPR013518">
    <property type="entry name" value="K_chnl_inward-rec_Kir_cyto"/>
</dbReference>
<evidence type="ECO:0000256" key="4">
    <source>
        <dbReference type="ARBA" id="ARBA00022958"/>
    </source>
</evidence>
<evidence type="ECO:0000313" key="11">
    <source>
        <dbReference type="EMBL" id="EJK53213.1"/>
    </source>
</evidence>
<feature type="transmembrane region" description="Helical" evidence="9">
    <location>
        <begin position="587"/>
        <end position="610"/>
    </location>
</feature>
<protein>
    <recommendedName>
        <fullName evidence="10">Potassium channel domain-containing protein</fullName>
    </recommendedName>
</protein>
<dbReference type="PANTHER" id="PTHR11767:SF102">
    <property type="entry name" value="INWARDLY RECTIFYING POTASSIUM CHANNEL 1, ISOFORM F"/>
    <property type="match status" value="1"/>
</dbReference>
<dbReference type="SUPFAM" id="SSF81324">
    <property type="entry name" value="Voltage-gated potassium channels"/>
    <property type="match status" value="1"/>
</dbReference>
<feature type="region of interest" description="Disordered" evidence="8">
    <location>
        <begin position="302"/>
        <end position="394"/>
    </location>
</feature>
<dbReference type="Gene3D" id="2.60.40.1400">
    <property type="entry name" value="G protein-activated inward rectifier potassium channel 1"/>
    <property type="match status" value="1"/>
</dbReference>
<keyword evidence="12" id="KW-1185">Reference proteome</keyword>
<keyword evidence="9" id="KW-0472">Membrane</keyword>
<feature type="domain" description="Potassium channel" evidence="10">
    <location>
        <begin position="563"/>
        <end position="613"/>
    </location>
</feature>
<feature type="transmembrane region" description="Helical" evidence="9">
    <location>
        <begin position="511"/>
        <end position="530"/>
    </location>
</feature>
<dbReference type="Gene3D" id="1.10.287.70">
    <property type="match status" value="1"/>
</dbReference>
<feature type="compositionally biased region" description="Acidic residues" evidence="8">
    <location>
        <begin position="863"/>
        <end position="872"/>
    </location>
</feature>
<dbReference type="EMBL" id="AGNL01038248">
    <property type="protein sequence ID" value="EJK53213.1"/>
    <property type="molecule type" value="Genomic_DNA"/>
</dbReference>
<keyword evidence="5 7" id="KW-0406">Ion transport</keyword>
<dbReference type="Pfam" id="PF07885">
    <property type="entry name" value="Ion_trans_2"/>
    <property type="match status" value="1"/>
</dbReference>
<evidence type="ECO:0000256" key="3">
    <source>
        <dbReference type="ARBA" id="ARBA00022882"/>
    </source>
</evidence>
<keyword evidence="4 7" id="KW-0630">Potassium</keyword>
<feature type="compositionally biased region" description="Basic and acidic residues" evidence="8">
    <location>
        <begin position="24"/>
        <end position="47"/>
    </location>
</feature>
<accession>K0RHQ3</accession>
<feature type="region of interest" description="Disordered" evidence="8">
    <location>
        <begin position="91"/>
        <end position="286"/>
    </location>
</feature>
<evidence type="ECO:0000256" key="1">
    <source>
        <dbReference type="ARBA" id="ARBA00022448"/>
    </source>
</evidence>
<evidence type="ECO:0000256" key="6">
    <source>
        <dbReference type="ARBA" id="ARBA00023303"/>
    </source>
</evidence>
<evidence type="ECO:0000256" key="7">
    <source>
        <dbReference type="RuleBase" id="RU003822"/>
    </source>
</evidence>
<feature type="region of interest" description="Disordered" evidence="8">
    <location>
        <begin position="920"/>
        <end position="949"/>
    </location>
</feature>
<keyword evidence="3 7" id="KW-0851">Voltage-gated channel</keyword>
<dbReference type="InterPro" id="IPR014756">
    <property type="entry name" value="Ig_E-set"/>
</dbReference>
<comment type="similarity">
    <text evidence="7">Belongs to the inward rectifier-type potassium channel (TC 1.A.2.1) family.</text>
</comment>
<dbReference type="InterPro" id="IPR016449">
    <property type="entry name" value="K_chnl_inward-rec_Kir"/>
</dbReference>
<evidence type="ECO:0000256" key="5">
    <source>
        <dbReference type="ARBA" id="ARBA00023065"/>
    </source>
</evidence>
<feature type="compositionally biased region" description="Basic and acidic residues" evidence="8">
    <location>
        <begin position="206"/>
        <end position="219"/>
    </location>
</feature>
<evidence type="ECO:0000313" key="12">
    <source>
        <dbReference type="Proteomes" id="UP000266841"/>
    </source>
</evidence>
<proteinExistence type="inferred from homology"/>
<organism evidence="11 12">
    <name type="scientific">Thalassiosira oceanica</name>
    <name type="common">Marine diatom</name>
    <dbReference type="NCBI Taxonomy" id="159749"/>
    <lineage>
        <taxon>Eukaryota</taxon>
        <taxon>Sar</taxon>
        <taxon>Stramenopiles</taxon>
        <taxon>Ochrophyta</taxon>
        <taxon>Bacillariophyta</taxon>
        <taxon>Coscinodiscophyceae</taxon>
        <taxon>Thalassiosirophycidae</taxon>
        <taxon>Thalassiosirales</taxon>
        <taxon>Thalassiosiraceae</taxon>
        <taxon>Thalassiosira</taxon>
    </lineage>
</organism>
<feature type="region of interest" description="Disordered" evidence="8">
    <location>
        <begin position="1"/>
        <end position="71"/>
    </location>
</feature>
<feature type="non-terminal residue" evidence="11">
    <location>
        <position position="1"/>
    </location>
</feature>
<name>K0RHQ3_THAOC</name>
<dbReference type="Proteomes" id="UP000266841">
    <property type="component" value="Unassembled WGS sequence"/>
</dbReference>
<gene>
    <name evidence="11" type="ORF">THAOC_27402</name>
</gene>
<feature type="region of interest" description="Disordered" evidence="8">
    <location>
        <begin position="426"/>
        <end position="450"/>
    </location>
</feature>
<keyword evidence="6 7" id="KW-0407">Ion channel</keyword>
<dbReference type="GO" id="GO:1990573">
    <property type="term" value="P:potassium ion import across plasma membrane"/>
    <property type="evidence" value="ECO:0007669"/>
    <property type="project" value="TreeGrafter"/>
</dbReference>
<dbReference type="InterPro" id="IPR013099">
    <property type="entry name" value="K_chnl_dom"/>
</dbReference>
<dbReference type="PANTHER" id="PTHR11767">
    <property type="entry name" value="INWARD RECTIFIER POTASSIUM CHANNEL"/>
    <property type="match status" value="1"/>
</dbReference>
<keyword evidence="2 7" id="KW-0633">Potassium transport</keyword>
<keyword evidence="9" id="KW-1133">Transmembrane helix</keyword>